<dbReference type="SUPFAM" id="SSF52540">
    <property type="entry name" value="P-loop containing nucleoside triphosphate hydrolases"/>
    <property type="match status" value="1"/>
</dbReference>
<organism evidence="1 2">
    <name type="scientific">Hominisplanchenecus faecis</name>
    <dbReference type="NCBI Taxonomy" id="2885351"/>
    <lineage>
        <taxon>Bacteria</taxon>
        <taxon>Bacillati</taxon>
        <taxon>Bacillota</taxon>
        <taxon>Clostridia</taxon>
        <taxon>Lachnospirales</taxon>
        <taxon>Lachnospiraceae</taxon>
        <taxon>Hominisplanchenecus</taxon>
    </lineage>
</organism>
<sequence length="245" mass="28062">MKKIISVIGAGGKTTLIHRLAEEYQRKGNAVLVTTTTHMFAEPGTDLSGDAFSIREKLQRDHYCMAGIQCSENPQKMQALPEHTLRELLHYADIALIEADGAKHHSLKYPSGAEPVIFSGTTDLYLVLGMWDIGKPCKKVIFRFDEMQKEELIRDDMELPKRKILPEEAVTEEHIRRILRAYRYRLKEIGYNEKITCLFSKQDGENIRFCQADTDIASGGLQRCTEEYVMRCMTCTSQQECQRHS</sequence>
<dbReference type="NCBIfam" id="TIGR03172">
    <property type="entry name" value="selenium cofactor biosynthesis protein YqeC"/>
    <property type="match status" value="1"/>
</dbReference>
<dbReference type="InterPro" id="IPR017587">
    <property type="entry name" value="YqeC"/>
</dbReference>
<protein>
    <submittedName>
        <fullName evidence="1">Selenium-dependent hydroxylase accessory protein YqeC</fullName>
    </submittedName>
</protein>
<proteinExistence type="predicted"/>
<comment type="caution">
    <text evidence="1">The sequence shown here is derived from an EMBL/GenBank/DDBJ whole genome shotgun (WGS) entry which is preliminary data.</text>
</comment>
<evidence type="ECO:0000313" key="2">
    <source>
        <dbReference type="Proteomes" id="UP001299235"/>
    </source>
</evidence>
<name>A0ABS8EUU7_9FIRM</name>
<dbReference type="Pfam" id="PF19842">
    <property type="entry name" value="YqeC"/>
    <property type="match status" value="1"/>
</dbReference>
<dbReference type="InterPro" id="IPR027417">
    <property type="entry name" value="P-loop_NTPase"/>
</dbReference>
<accession>A0ABS8EUU7</accession>
<evidence type="ECO:0000313" key="1">
    <source>
        <dbReference type="EMBL" id="MCC2148973.1"/>
    </source>
</evidence>
<dbReference type="RefSeq" id="WP_248835232.1">
    <property type="nucleotide sequence ID" value="NZ_JAJEQE010000018.1"/>
</dbReference>
<gene>
    <name evidence="1" type="primary">yqeC</name>
    <name evidence="1" type="ORF">LKD42_06850</name>
</gene>
<keyword evidence="2" id="KW-1185">Reference proteome</keyword>
<reference evidence="1 2" key="1">
    <citation type="submission" date="2021-10" db="EMBL/GenBank/DDBJ databases">
        <title>Anaerobic single-cell dispensing facilitates the cultivation of human gut bacteria.</title>
        <authorList>
            <person name="Afrizal A."/>
        </authorList>
    </citation>
    <scope>NUCLEOTIDE SEQUENCE [LARGE SCALE GENOMIC DNA]</scope>
    <source>
        <strain evidence="1 2">CLA-AA-H246</strain>
    </source>
</reference>
<dbReference type="EMBL" id="JAJEQE010000018">
    <property type="protein sequence ID" value="MCC2148973.1"/>
    <property type="molecule type" value="Genomic_DNA"/>
</dbReference>
<dbReference type="Proteomes" id="UP001299235">
    <property type="component" value="Unassembled WGS sequence"/>
</dbReference>